<dbReference type="AlphaFoldDB" id="A0AAW8CDA3"/>
<proteinExistence type="predicted"/>
<protein>
    <submittedName>
        <fullName evidence="2">Uncharacterized protein</fullName>
    </submittedName>
</protein>
<accession>A0AAW8CDA3</accession>
<dbReference type="EMBL" id="JASAXT010000002">
    <property type="protein sequence ID" value="MDP8147795.1"/>
    <property type="molecule type" value="Genomic_DNA"/>
</dbReference>
<evidence type="ECO:0000313" key="3">
    <source>
        <dbReference type="Proteomes" id="UP001226020"/>
    </source>
</evidence>
<name>A0AAW8CDA3_9PAST</name>
<keyword evidence="1" id="KW-0175">Coiled coil</keyword>
<keyword evidence="3" id="KW-1185">Reference proteome</keyword>
<comment type="caution">
    <text evidence="2">The sequence shown here is derived from an EMBL/GenBank/DDBJ whole genome shotgun (WGS) entry which is preliminary data.</text>
</comment>
<reference evidence="2 3" key="1">
    <citation type="journal article" date="2023" name="Front. Microbiol.">
        <title>Phylogeography and host specificity of Pasteurellaceae pathogenic to sea-farmed fish in the north-east Atlantic.</title>
        <authorList>
            <person name="Gulla S."/>
            <person name="Colquhoun D.J."/>
            <person name="Olsen A.B."/>
            <person name="Spilsberg B."/>
            <person name="Lagesen K."/>
            <person name="Aakesson C.P."/>
            <person name="Strom S."/>
            <person name="Manji F."/>
            <person name="Birkbeck T.H."/>
            <person name="Nilsen H.K."/>
        </authorList>
    </citation>
    <scope>NUCLEOTIDE SEQUENCE [LARGE SCALE GENOMIC DNA]</scope>
    <source>
        <strain evidence="2 3">NVIB3131</strain>
    </source>
</reference>
<evidence type="ECO:0000313" key="2">
    <source>
        <dbReference type="EMBL" id="MDP8147795.1"/>
    </source>
</evidence>
<organism evidence="2 3">
    <name type="scientific">Phocoenobacter atlanticus subsp. atlanticus</name>
    <dbReference type="NCBI Taxonomy" id="3061285"/>
    <lineage>
        <taxon>Bacteria</taxon>
        <taxon>Pseudomonadati</taxon>
        <taxon>Pseudomonadota</taxon>
        <taxon>Gammaproteobacteria</taxon>
        <taxon>Pasteurellales</taxon>
        <taxon>Pasteurellaceae</taxon>
        <taxon>Phocoenobacter</taxon>
        <taxon>Phocoenobacter atlanticus</taxon>
    </lineage>
</organism>
<dbReference type="Proteomes" id="UP001226020">
    <property type="component" value="Unassembled WGS sequence"/>
</dbReference>
<gene>
    <name evidence="2" type="ORF">QJU57_01725</name>
</gene>
<feature type="coiled-coil region" evidence="1">
    <location>
        <begin position="26"/>
        <end position="74"/>
    </location>
</feature>
<evidence type="ECO:0000256" key="1">
    <source>
        <dbReference type="SAM" id="Coils"/>
    </source>
</evidence>
<dbReference type="RefSeq" id="WP_306348670.1">
    <property type="nucleotide sequence ID" value="NZ_JASAWV010000002.1"/>
</dbReference>
<sequence>MFCWIIPLIVGILSALLGYLIGRNKHTDCNKKIAELSEKNDELSKQLKNCKEDLEKSKQELVRTKSQLNSNNQANFSAESSFSEKKDKENVTGFFARTVAAGTSVFEATKTKAEEKISDISSKINNEEKESVSDQEAQTIFGRVIEQDDLTIIEGIGPRAVEFFGEEGITTWKQISEMTPEACKKILVKAGGRFAKQDPTTWPEQAKLAVNGEWKKLFDWQEILDAGEIPKK</sequence>